<feature type="compositionally biased region" description="Basic residues" evidence="2">
    <location>
        <begin position="22"/>
        <end position="33"/>
    </location>
</feature>
<dbReference type="InParanoid" id="A0A3N4LL49"/>
<feature type="region of interest" description="Disordered" evidence="2">
    <location>
        <begin position="1"/>
        <end position="41"/>
    </location>
</feature>
<accession>A0A3N4LL49</accession>
<protein>
    <submittedName>
        <fullName evidence="3">Uncharacterized protein</fullName>
    </submittedName>
</protein>
<evidence type="ECO:0000256" key="2">
    <source>
        <dbReference type="SAM" id="MobiDB-lite"/>
    </source>
</evidence>
<keyword evidence="4" id="KW-1185">Reference proteome</keyword>
<evidence type="ECO:0000256" key="1">
    <source>
        <dbReference type="SAM" id="Coils"/>
    </source>
</evidence>
<dbReference type="EMBL" id="ML121545">
    <property type="protein sequence ID" value="RPB23653.1"/>
    <property type="molecule type" value="Genomic_DNA"/>
</dbReference>
<evidence type="ECO:0000313" key="4">
    <source>
        <dbReference type="Proteomes" id="UP000267821"/>
    </source>
</evidence>
<dbReference type="OrthoDB" id="10492673at2759"/>
<name>A0A3N4LL49_9PEZI</name>
<feature type="region of interest" description="Disordered" evidence="2">
    <location>
        <begin position="127"/>
        <end position="212"/>
    </location>
</feature>
<reference evidence="3 4" key="1">
    <citation type="journal article" date="2018" name="Nat. Ecol. Evol.">
        <title>Pezizomycetes genomes reveal the molecular basis of ectomycorrhizal truffle lifestyle.</title>
        <authorList>
            <person name="Murat C."/>
            <person name="Payen T."/>
            <person name="Noel B."/>
            <person name="Kuo A."/>
            <person name="Morin E."/>
            <person name="Chen J."/>
            <person name="Kohler A."/>
            <person name="Krizsan K."/>
            <person name="Balestrini R."/>
            <person name="Da Silva C."/>
            <person name="Montanini B."/>
            <person name="Hainaut M."/>
            <person name="Levati E."/>
            <person name="Barry K.W."/>
            <person name="Belfiori B."/>
            <person name="Cichocki N."/>
            <person name="Clum A."/>
            <person name="Dockter R.B."/>
            <person name="Fauchery L."/>
            <person name="Guy J."/>
            <person name="Iotti M."/>
            <person name="Le Tacon F."/>
            <person name="Lindquist E.A."/>
            <person name="Lipzen A."/>
            <person name="Malagnac F."/>
            <person name="Mello A."/>
            <person name="Molinier V."/>
            <person name="Miyauchi S."/>
            <person name="Poulain J."/>
            <person name="Riccioni C."/>
            <person name="Rubini A."/>
            <person name="Sitrit Y."/>
            <person name="Splivallo R."/>
            <person name="Traeger S."/>
            <person name="Wang M."/>
            <person name="Zifcakova L."/>
            <person name="Wipf D."/>
            <person name="Zambonelli A."/>
            <person name="Paolocci F."/>
            <person name="Nowrousian M."/>
            <person name="Ottonello S."/>
            <person name="Baldrian P."/>
            <person name="Spatafora J.W."/>
            <person name="Henrissat B."/>
            <person name="Nagy L.G."/>
            <person name="Aury J.M."/>
            <person name="Wincker P."/>
            <person name="Grigoriev I.V."/>
            <person name="Bonfante P."/>
            <person name="Martin F.M."/>
        </authorList>
    </citation>
    <scope>NUCLEOTIDE SEQUENCE [LARGE SCALE GENOMIC DNA]</scope>
    <source>
        <strain evidence="3 4">ATCC MYA-4762</strain>
    </source>
</reference>
<evidence type="ECO:0000313" key="3">
    <source>
        <dbReference type="EMBL" id="RPB23653.1"/>
    </source>
</evidence>
<gene>
    <name evidence="3" type="ORF">L211DRAFT_849640</name>
</gene>
<organism evidence="3 4">
    <name type="scientific">Terfezia boudieri ATCC MYA-4762</name>
    <dbReference type="NCBI Taxonomy" id="1051890"/>
    <lineage>
        <taxon>Eukaryota</taxon>
        <taxon>Fungi</taxon>
        <taxon>Dikarya</taxon>
        <taxon>Ascomycota</taxon>
        <taxon>Pezizomycotina</taxon>
        <taxon>Pezizomycetes</taxon>
        <taxon>Pezizales</taxon>
        <taxon>Pezizaceae</taxon>
        <taxon>Terfezia</taxon>
    </lineage>
</organism>
<dbReference type="Proteomes" id="UP000267821">
    <property type="component" value="Unassembled WGS sequence"/>
</dbReference>
<keyword evidence="1" id="KW-0175">Coiled coil</keyword>
<proteinExistence type="predicted"/>
<dbReference type="AlphaFoldDB" id="A0A3N4LL49"/>
<feature type="coiled-coil region" evidence="1">
    <location>
        <begin position="84"/>
        <end position="121"/>
    </location>
</feature>
<sequence length="212" mass="23389">MTVEKHSRAQTLGEVSGSQQKGRMRFGCVHHGKPRDTRKIDDPEIGAASWIMPWPTVHAASAPAVSLAFPPLHDQYSNNGRDLLLKALQDLELLQTELGNTEEAENMARQVHISAKELQQEFAPIREEGTSQPIPREFAPAGPASTLPQRKAKGKAKGRTLTGMEMAERNSRKKGLRSNHAREPTPTPAVETQEYIHEQPIHVISSTAPARC</sequence>